<name>A0A6L6GGA7_9GAMM</name>
<dbReference type="RefSeq" id="WP_154773107.1">
    <property type="nucleotide sequence ID" value="NZ_JAXHPE010000048.1"/>
</dbReference>
<accession>A0A6L6GGA7</accession>
<organism evidence="1 2">
    <name type="scientific">Acinetobacter faecalis</name>
    <dbReference type="NCBI Taxonomy" id="2665161"/>
    <lineage>
        <taxon>Bacteria</taxon>
        <taxon>Pseudomonadati</taxon>
        <taxon>Pseudomonadota</taxon>
        <taxon>Gammaproteobacteria</taxon>
        <taxon>Moraxellales</taxon>
        <taxon>Moraxellaceae</taxon>
        <taxon>Acinetobacter</taxon>
    </lineage>
</organism>
<gene>
    <name evidence="1" type="ORF">GIX10_08705</name>
</gene>
<reference evidence="1 2" key="1">
    <citation type="submission" date="2019-11" db="EMBL/GenBank/DDBJ databases">
        <authorList>
            <person name="An D."/>
        </authorList>
    </citation>
    <scope>NUCLEOTIDE SEQUENCE [LARGE SCALE GENOMIC DNA]</scope>
    <source>
        <strain evidence="1 2">YIM 103518</strain>
    </source>
</reference>
<evidence type="ECO:0000313" key="1">
    <source>
        <dbReference type="EMBL" id="MTD11509.1"/>
    </source>
</evidence>
<comment type="caution">
    <text evidence="1">The sequence shown here is derived from an EMBL/GenBank/DDBJ whole genome shotgun (WGS) entry which is preliminary data.</text>
</comment>
<sequence length="139" mass="15980">MSDFSNIGVTHLEDGMVSLLVDGQPISEKYGMKFEATIMSELQALENGKNIKLFDQFVFSHTDLNFEHSYHYVTSILKEDDKYSVITNFVYKIVAPEQAPFEHVITKQGEPLSPEDVREFINAHVQKSLTDYTDMKYAY</sequence>
<evidence type="ECO:0000313" key="2">
    <source>
        <dbReference type="Proteomes" id="UP000473854"/>
    </source>
</evidence>
<proteinExistence type="predicted"/>
<dbReference type="Proteomes" id="UP000473854">
    <property type="component" value="Unassembled WGS sequence"/>
</dbReference>
<protein>
    <submittedName>
        <fullName evidence="1">Uncharacterized protein</fullName>
    </submittedName>
</protein>
<dbReference type="AlphaFoldDB" id="A0A6L6GGA7"/>
<dbReference type="EMBL" id="WLYL01000025">
    <property type="protein sequence ID" value="MTD11509.1"/>
    <property type="molecule type" value="Genomic_DNA"/>
</dbReference>